<evidence type="ECO:0000256" key="1">
    <source>
        <dbReference type="SAM" id="Phobius"/>
    </source>
</evidence>
<dbReference type="InterPro" id="IPR007047">
    <property type="entry name" value="Flp_Fap"/>
</dbReference>
<reference evidence="3" key="1">
    <citation type="submission" date="2016-10" db="EMBL/GenBank/DDBJ databases">
        <authorList>
            <person name="Varghese N."/>
            <person name="Submissions S."/>
        </authorList>
    </citation>
    <scope>NUCLEOTIDE SEQUENCE [LARGE SCALE GENOMIC DNA]</scope>
    <source>
        <strain evidence="3">MO64</strain>
    </source>
</reference>
<dbReference type="Pfam" id="PF04964">
    <property type="entry name" value="Flp_Fap"/>
    <property type="match status" value="1"/>
</dbReference>
<name>A0A1I4DYX0_9GAMM</name>
<protein>
    <submittedName>
        <fullName evidence="2">Pilus assembly protein Flp/PilA</fullName>
    </submittedName>
</protein>
<sequence>MNMSIRKFLTEEDGVTALEYGVLAAIVAVIIVAVFTNSSTGLGSILTSLLSKVSAAVTPA</sequence>
<gene>
    <name evidence="2" type="ORF">SAMN05192579_11090</name>
</gene>
<keyword evidence="1" id="KW-0812">Transmembrane</keyword>
<feature type="transmembrane region" description="Helical" evidence="1">
    <location>
        <begin position="20"/>
        <end position="42"/>
    </location>
</feature>
<accession>A0A1I4DYX0</accession>
<dbReference type="AlphaFoldDB" id="A0A1I4DYX0"/>
<keyword evidence="3" id="KW-1185">Reference proteome</keyword>
<keyword evidence="1" id="KW-1133">Transmembrane helix</keyword>
<evidence type="ECO:0000313" key="2">
    <source>
        <dbReference type="EMBL" id="SFK98183.1"/>
    </source>
</evidence>
<keyword evidence="1" id="KW-0472">Membrane</keyword>
<proteinExistence type="predicted"/>
<dbReference type="EMBL" id="FOSR01000010">
    <property type="protein sequence ID" value="SFK98183.1"/>
    <property type="molecule type" value="Genomic_DNA"/>
</dbReference>
<evidence type="ECO:0000313" key="3">
    <source>
        <dbReference type="Proteomes" id="UP000198725"/>
    </source>
</evidence>
<dbReference type="RefSeq" id="WP_092704205.1">
    <property type="nucleotide sequence ID" value="NZ_FOSR01000010.1"/>
</dbReference>
<organism evidence="2 3">
    <name type="scientific">Rhodanobacter glycinis</name>
    <dbReference type="NCBI Taxonomy" id="582702"/>
    <lineage>
        <taxon>Bacteria</taxon>
        <taxon>Pseudomonadati</taxon>
        <taxon>Pseudomonadota</taxon>
        <taxon>Gammaproteobacteria</taxon>
        <taxon>Lysobacterales</taxon>
        <taxon>Rhodanobacteraceae</taxon>
        <taxon>Rhodanobacter</taxon>
    </lineage>
</organism>
<dbReference type="Proteomes" id="UP000198725">
    <property type="component" value="Unassembled WGS sequence"/>
</dbReference>